<evidence type="ECO:0000313" key="3">
    <source>
        <dbReference type="WBParaSite" id="ACRNAN_Path_853.g3295.t1"/>
    </source>
</evidence>
<dbReference type="WBParaSite" id="ACRNAN_Path_853.g3295.t1">
    <property type="protein sequence ID" value="ACRNAN_Path_853.g3295.t1"/>
    <property type="gene ID" value="ACRNAN_Path_853.g3295"/>
</dbReference>
<protein>
    <submittedName>
        <fullName evidence="3">Uncharacterized protein</fullName>
    </submittedName>
</protein>
<name>A0A914CCF4_9BILA</name>
<organism evidence="2 3">
    <name type="scientific">Acrobeloides nanus</name>
    <dbReference type="NCBI Taxonomy" id="290746"/>
    <lineage>
        <taxon>Eukaryota</taxon>
        <taxon>Metazoa</taxon>
        <taxon>Ecdysozoa</taxon>
        <taxon>Nematoda</taxon>
        <taxon>Chromadorea</taxon>
        <taxon>Rhabditida</taxon>
        <taxon>Tylenchina</taxon>
        <taxon>Cephalobomorpha</taxon>
        <taxon>Cephaloboidea</taxon>
        <taxon>Cephalobidae</taxon>
        <taxon>Acrobeloides</taxon>
    </lineage>
</organism>
<feature type="chain" id="PRO_5037872354" evidence="1">
    <location>
        <begin position="20"/>
        <end position="40"/>
    </location>
</feature>
<keyword evidence="1" id="KW-0732">Signal</keyword>
<dbReference type="Proteomes" id="UP000887540">
    <property type="component" value="Unplaced"/>
</dbReference>
<accession>A0A914CCF4</accession>
<evidence type="ECO:0000313" key="2">
    <source>
        <dbReference type="Proteomes" id="UP000887540"/>
    </source>
</evidence>
<proteinExistence type="predicted"/>
<feature type="signal peptide" evidence="1">
    <location>
        <begin position="1"/>
        <end position="19"/>
    </location>
</feature>
<evidence type="ECO:0000256" key="1">
    <source>
        <dbReference type="SAM" id="SignalP"/>
    </source>
</evidence>
<dbReference type="AlphaFoldDB" id="A0A914CCF4"/>
<dbReference type="PROSITE" id="PS51257">
    <property type="entry name" value="PROKAR_LIPOPROTEIN"/>
    <property type="match status" value="1"/>
</dbReference>
<reference evidence="3" key="1">
    <citation type="submission" date="2022-11" db="UniProtKB">
        <authorList>
            <consortium name="WormBaseParasite"/>
        </authorList>
    </citation>
    <scope>IDENTIFICATION</scope>
</reference>
<sequence length="40" mass="3800">MKYMLAIFAFGLIVSEVLSCIGGGGGGGCGCGAPPPPACP</sequence>
<keyword evidence="2" id="KW-1185">Reference proteome</keyword>